<evidence type="ECO:0000313" key="3">
    <source>
        <dbReference type="Proteomes" id="UP001423409"/>
    </source>
</evidence>
<evidence type="ECO:0000313" key="2">
    <source>
        <dbReference type="EMBL" id="GAA5441833.1"/>
    </source>
</evidence>
<dbReference type="Proteomes" id="UP001423409">
    <property type="component" value="Unassembled WGS sequence"/>
</dbReference>
<feature type="domain" description="Transposase IS4-like" evidence="1">
    <location>
        <begin position="70"/>
        <end position="267"/>
    </location>
</feature>
<dbReference type="SUPFAM" id="SSF53098">
    <property type="entry name" value="Ribonuclease H-like"/>
    <property type="match status" value="1"/>
</dbReference>
<dbReference type="InterPro" id="IPR012337">
    <property type="entry name" value="RNaseH-like_sf"/>
</dbReference>
<keyword evidence="3" id="KW-1185">Reference proteome</keyword>
<dbReference type="InterPro" id="IPR002559">
    <property type="entry name" value="Transposase_11"/>
</dbReference>
<name>A0ABP9UHW5_9DEIO</name>
<reference evidence="2 3" key="1">
    <citation type="submission" date="2024-02" db="EMBL/GenBank/DDBJ databases">
        <title>Deinococcus caeni NBRC 101312.</title>
        <authorList>
            <person name="Ichikawa N."/>
            <person name="Katano-Makiyama Y."/>
            <person name="Hidaka K."/>
        </authorList>
    </citation>
    <scope>NUCLEOTIDE SEQUENCE [LARGE SCALE GENOMIC DNA]</scope>
    <source>
        <strain evidence="2 3">NBRC 101312</strain>
    </source>
</reference>
<dbReference type="Pfam" id="PF01609">
    <property type="entry name" value="DDE_Tnp_1"/>
    <property type="match status" value="1"/>
</dbReference>
<gene>
    <name evidence="2" type="ORF">Dcae01_03375</name>
</gene>
<comment type="caution">
    <text evidence="2">The sequence shown here is derived from an EMBL/GenBank/DDBJ whole genome shotgun (WGS) entry which is preliminary data.</text>
</comment>
<protein>
    <recommendedName>
        <fullName evidence="1">Transposase IS4-like domain-containing protein</fullName>
    </recommendedName>
</protein>
<dbReference type="EMBL" id="BAABQU010000097">
    <property type="protein sequence ID" value="GAA5441833.1"/>
    <property type="molecule type" value="Genomic_DNA"/>
</dbReference>
<accession>A0ABP9UHW5</accession>
<proteinExistence type="predicted"/>
<sequence>MQVVLSCFLEALGISRFHASTAKSPGAISRFLNHQNWSLRTLIRTIRQHALRTFQDSLRGRRGRPPLIEIIVDTTSISKEGAFAELDGWIHTLNSVRGLHVVMLYVCCGDLRLPWGFKIWRGKGSPSPTELALRLVRQLPSEVRTRTKHVHLLADAGFSSRAFMHGVRNLGLDFTIGMRADRRTTEGHRLKDITRQQCPVTLAGLPDLQLWLYWVWLPAKKGEKREQRFIVSSRQRTPQTARQTGRRRWKIEALFKTLKSRFAFGKFGQKTKLGVLRYLCPQYPTLSGEFVWDGINSSIKSHRRVDSRLNDRTSSRKPIFTTLHARRPCAFFGQSSVTPTSTHHV</sequence>
<evidence type="ECO:0000259" key="1">
    <source>
        <dbReference type="Pfam" id="PF01609"/>
    </source>
</evidence>
<organism evidence="2 3">
    <name type="scientific">Deinococcus caeni</name>
    <dbReference type="NCBI Taxonomy" id="569127"/>
    <lineage>
        <taxon>Bacteria</taxon>
        <taxon>Thermotogati</taxon>
        <taxon>Deinococcota</taxon>
        <taxon>Deinococci</taxon>
        <taxon>Deinococcales</taxon>
        <taxon>Deinococcaceae</taxon>
        <taxon>Deinococcus</taxon>
    </lineage>
</organism>